<organism evidence="1 2">
    <name type="scientific">Andreprevotia lacus DSM 23236</name>
    <dbReference type="NCBI Taxonomy" id="1121001"/>
    <lineage>
        <taxon>Bacteria</taxon>
        <taxon>Pseudomonadati</taxon>
        <taxon>Pseudomonadota</taxon>
        <taxon>Betaproteobacteria</taxon>
        <taxon>Neisseriales</taxon>
        <taxon>Chitinibacteraceae</taxon>
        <taxon>Andreprevotia</taxon>
    </lineage>
</organism>
<dbReference type="AlphaFoldDB" id="A0A1W1XTU0"/>
<evidence type="ECO:0000313" key="2">
    <source>
        <dbReference type="Proteomes" id="UP000192761"/>
    </source>
</evidence>
<gene>
    <name evidence="1" type="ORF">SAMN02745857_02803</name>
</gene>
<protein>
    <recommendedName>
        <fullName evidence="3">DUF2116 family Zn-ribbon domain-containing protein</fullName>
    </recommendedName>
</protein>
<evidence type="ECO:0008006" key="3">
    <source>
        <dbReference type="Google" id="ProtNLM"/>
    </source>
</evidence>
<keyword evidence="2" id="KW-1185">Reference proteome</keyword>
<proteinExistence type="predicted"/>
<reference evidence="1 2" key="1">
    <citation type="submission" date="2017-04" db="EMBL/GenBank/DDBJ databases">
        <authorList>
            <person name="Afonso C.L."/>
            <person name="Miller P.J."/>
            <person name="Scott M.A."/>
            <person name="Spackman E."/>
            <person name="Goraichik I."/>
            <person name="Dimitrov K.M."/>
            <person name="Suarez D.L."/>
            <person name="Swayne D.E."/>
        </authorList>
    </citation>
    <scope>NUCLEOTIDE SEQUENCE [LARGE SCALE GENOMIC DNA]</scope>
    <source>
        <strain evidence="1 2">DSM 23236</strain>
    </source>
</reference>
<dbReference type="EMBL" id="FWXD01000016">
    <property type="protein sequence ID" value="SMC27306.1"/>
    <property type="molecule type" value="Genomic_DNA"/>
</dbReference>
<dbReference type="Proteomes" id="UP000192761">
    <property type="component" value="Unassembled WGS sequence"/>
</dbReference>
<dbReference type="STRING" id="1121001.SAMN02745857_02803"/>
<evidence type="ECO:0000313" key="1">
    <source>
        <dbReference type="EMBL" id="SMC27306.1"/>
    </source>
</evidence>
<sequence length="62" mass="7136">MSIDDRASEQETLWRAIALAHRKPEAPATGECLCCGETMSAGRRWCDAVCRDDWERLQRARR</sequence>
<dbReference type="OrthoDB" id="8566509at2"/>
<dbReference type="RefSeq" id="WP_084091432.1">
    <property type="nucleotide sequence ID" value="NZ_FWXD01000016.1"/>
</dbReference>
<accession>A0A1W1XTU0</accession>
<name>A0A1W1XTU0_9NEIS</name>